<accession>A0ABZ2MHR8</accession>
<dbReference type="RefSeq" id="WP_338749641.1">
    <property type="nucleotide sequence ID" value="NZ_CP144913.1"/>
</dbReference>
<sequence>MSAVTYSVTDGVAHIELNRPEAANTIDMGLARALGEAAVAAREDDGVRAVVLSGAGKRFCGGGDVSTFADSDDPSGYVHELATTADAGIHVLESMAKPVVSAVHGAVAGGGLGVMLSGDVVVAAEGTKFVFAYPAIGLTPDCGTSASLPRAMGQQRALAFALSGAALTSEQALAHGLVTEVAADPLTRAHELAATWAGGAAVAFGEARRLLRAGVTGSRQEIGRDEAGTISARSTSPEAQALFAQFLGR</sequence>
<dbReference type="Gene3D" id="3.90.226.10">
    <property type="entry name" value="2-enoyl-CoA Hydratase, Chain A, domain 1"/>
    <property type="match status" value="1"/>
</dbReference>
<proteinExistence type="predicted"/>
<dbReference type="Proteomes" id="UP001382727">
    <property type="component" value="Chromosome"/>
</dbReference>
<evidence type="ECO:0000313" key="1">
    <source>
        <dbReference type="EMBL" id="WXB76553.1"/>
    </source>
</evidence>
<evidence type="ECO:0000313" key="2">
    <source>
        <dbReference type="Proteomes" id="UP001382727"/>
    </source>
</evidence>
<dbReference type="CDD" id="cd06558">
    <property type="entry name" value="crotonase-like"/>
    <property type="match status" value="1"/>
</dbReference>
<dbReference type="Pfam" id="PF00378">
    <property type="entry name" value="ECH_1"/>
    <property type="match status" value="1"/>
</dbReference>
<dbReference type="InterPro" id="IPR029045">
    <property type="entry name" value="ClpP/crotonase-like_dom_sf"/>
</dbReference>
<dbReference type="PANTHER" id="PTHR43459">
    <property type="entry name" value="ENOYL-COA HYDRATASE"/>
    <property type="match status" value="1"/>
</dbReference>
<dbReference type="InterPro" id="IPR001753">
    <property type="entry name" value="Enoyl-CoA_hydra/iso"/>
</dbReference>
<dbReference type="SUPFAM" id="SSF52096">
    <property type="entry name" value="ClpP/crotonase"/>
    <property type="match status" value="1"/>
</dbReference>
<keyword evidence="2" id="KW-1185">Reference proteome</keyword>
<reference evidence="1 2" key="1">
    <citation type="submission" date="2024-02" db="EMBL/GenBank/DDBJ databases">
        <title>Janibacter sp. nov., isolated from gut of marine sandworm.</title>
        <authorList>
            <person name="Kim B."/>
            <person name="Jun M.O."/>
            <person name="Shin N.-R."/>
        </authorList>
    </citation>
    <scope>NUCLEOTIDE SEQUENCE [LARGE SCALE GENOMIC DNA]</scope>
    <source>
        <strain evidence="1 2">A1S7</strain>
    </source>
</reference>
<gene>
    <name evidence="1" type="ORF">V1351_00420</name>
</gene>
<organism evidence="1 2">
    <name type="scientific">Janibacter alittae</name>
    <dbReference type="NCBI Taxonomy" id="3115209"/>
    <lineage>
        <taxon>Bacteria</taxon>
        <taxon>Bacillati</taxon>
        <taxon>Actinomycetota</taxon>
        <taxon>Actinomycetes</taxon>
        <taxon>Micrococcales</taxon>
        <taxon>Intrasporangiaceae</taxon>
        <taxon>Janibacter</taxon>
    </lineage>
</organism>
<name>A0ABZ2MHR8_9MICO</name>
<protein>
    <submittedName>
        <fullName evidence="1">Enoyl-CoA hydratase/isomerase family protein</fullName>
    </submittedName>
</protein>
<dbReference type="PANTHER" id="PTHR43459:SF1">
    <property type="entry name" value="EG:BACN32G11.4 PROTEIN"/>
    <property type="match status" value="1"/>
</dbReference>
<dbReference type="EMBL" id="CP144913">
    <property type="protein sequence ID" value="WXB76553.1"/>
    <property type="molecule type" value="Genomic_DNA"/>
</dbReference>